<dbReference type="KEGG" id="aall:I6G90_19560"/>
<name>A0A0T6UIN4_9GAMM</name>
<dbReference type="InterPro" id="IPR042268">
    <property type="entry name" value="BamC_C"/>
</dbReference>
<evidence type="ECO:0000256" key="3">
    <source>
        <dbReference type="ARBA" id="ARBA00023237"/>
    </source>
</evidence>
<dbReference type="PROSITE" id="PS51257">
    <property type="entry name" value="PROKAR_LIPOPROTEIN"/>
    <property type="match status" value="1"/>
</dbReference>
<protein>
    <recommendedName>
        <fullName evidence="4">Outer membrane protein assembly factor BamC</fullName>
    </recommendedName>
</protein>
<sequence length="375" mass="41845">MFKSNGKGNRARLVLSVATLAVLAGCSTPQDRKMANRDFDYEDARLEGRAFLIPAGLSAPTFNSQYDIPPLPESSREGALGAQIDVRPPAQLLTVVPGSQVVQAAAEPTVAFYALSTSQSVERDTWSFLMNFLAKHKVTTEKLDQQDGVLQTGWFDNTVALDGWGEDDEDFKIRQRYQFTVRNDAQRHAVNMSVRVLDHEETIDGETSNKLTPADAQRYAARVLNQFSLYYDSQLKAREQHKFNDGMGLQLGLDNNELSAWIAEGSFDQVWRRLNQVLPAYGFIIKDTQQSLGWIDVEYEEPGAEFWKAKGSEPFKLEEEKYRFQLGEMAGGKTSITLFDKDKKPVSSGVISQMYISLSEAFAKGLADQAAAKAE</sequence>
<comment type="function">
    <text evidence="4">Part of the outer membrane protein assembly complex, which is involved in assembly and insertion of beta-barrel proteins into the outer membrane.</text>
</comment>
<keyword evidence="1 4" id="KW-0732">Signal</keyword>
<dbReference type="Proteomes" id="UP001213721">
    <property type="component" value="Chromosome"/>
</dbReference>
<dbReference type="InterPro" id="IPR014524">
    <property type="entry name" value="BamC"/>
</dbReference>
<proteinExistence type="inferred from homology"/>
<keyword evidence="2 4" id="KW-0472">Membrane</keyword>
<evidence type="ECO:0000313" key="6">
    <source>
        <dbReference type="EMBL" id="WED76033.1"/>
    </source>
</evidence>
<dbReference type="HAMAP" id="MF_00924">
    <property type="entry name" value="OM_assembly_BamC"/>
    <property type="match status" value="1"/>
</dbReference>
<dbReference type="Proteomes" id="UP000595101">
    <property type="component" value="Chromosome"/>
</dbReference>
<reference evidence="5 7" key="1">
    <citation type="submission" date="2020-12" db="EMBL/GenBank/DDBJ databases">
        <title>FDA dAtabase for Regulatory Grade micrObial Sequences (FDA-ARGOS): Supporting development and validation of Infectious Disease Dx tests.</title>
        <authorList>
            <person name="Sproer C."/>
            <person name="Gronow S."/>
            <person name="Severitt S."/>
            <person name="Schroder I."/>
            <person name="Tallon L."/>
            <person name="Sadzewicz L."/>
            <person name="Zhao X."/>
            <person name="Boylan J."/>
            <person name="Ott S."/>
            <person name="Bowen H."/>
            <person name="Vavikolanu K."/>
            <person name="Mehta A."/>
            <person name="Aluvathingal J."/>
            <person name="Nadendla S."/>
            <person name="Lowell S."/>
            <person name="Myers T."/>
            <person name="Yan Y."/>
            <person name="Sichtig H."/>
        </authorList>
    </citation>
    <scope>NUCLEOTIDE SEQUENCE [LARGE SCALE GENOMIC DNA]</scope>
    <source>
        <strain evidence="5 7">FDAARGOS_933</strain>
    </source>
</reference>
<reference evidence="6" key="2">
    <citation type="submission" date="2023-02" db="EMBL/GenBank/DDBJ databases">
        <title>The sequence of Aeromonas allosaccharophila K520.</title>
        <authorList>
            <person name="Luo X."/>
        </authorList>
    </citation>
    <scope>NUCLEOTIDE SEQUENCE</scope>
    <source>
        <strain evidence="6">K520</strain>
    </source>
</reference>
<dbReference type="EMBL" id="CP118988">
    <property type="protein sequence ID" value="WED76033.1"/>
    <property type="molecule type" value="Genomic_DNA"/>
</dbReference>
<keyword evidence="3 4" id="KW-0998">Cell outer membrane</keyword>
<evidence type="ECO:0000256" key="2">
    <source>
        <dbReference type="ARBA" id="ARBA00023136"/>
    </source>
</evidence>
<gene>
    <name evidence="4 5" type="primary">bamC</name>
    <name evidence="5" type="ORF">I6G90_19560</name>
    <name evidence="6" type="ORF">PYU98_19340</name>
</gene>
<dbReference type="AlphaFoldDB" id="A0A0T6UIN4"/>
<dbReference type="Gene3D" id="3.30.310.170">
    <property type="entry name" value="Outer membrane protein assembly factor BamC"/>
    <property type="match status" value="1"/>
</dbReference>
<evidence type="ECO:0000313" key="7">
    <source>
        <dbReference type="Proteomes" id="UP000595101"/>
    </source>
</evidence>
<organism evidence="5 7">
    <name type="scientific">Aeromonas allosaccharophila</name>
    <dbReference type="NCBI Taxonomy" id="656"/>
    <lineage>
        <taxon>Bacteria</taxon>
        <taxon>Pseudomonadati</taxon>
        <taxon>Pseudomonadota</taxon>
        <taxon>Gammaproteobacteria</taxon>
        <taxon>Aeromonadales</taxon>
        <taxon>Aeromonadaceae</taxon>
        <taxon>Aeromonas</taxon>
    </lineage>
</organism>
<dbReference type="Pfam" id="PF06804">
    <property type="entry name" value="Lipoprotein_18"/>
    <property type="match status" value="1"/>
</dbReference>
<accession>A0A0T6UIN4</accession>
<dbReference type="GO" id="GO:0043165">
    <property type="term" value="P:Gram-negative-bacterium-type cell outer membrane assembly"/>
    <property type="evidence" value="ECO:0007669"/>
    <property type="project" value="UniProtKB-UniRule"/>
</dbReference>
<keyword evidence="4" id="KW-0449">Lipoprotein</keyword>
<comment type="similarity">
    <text evidence="4">Belongs to the BamC family.</text>
</comment>
<dbReference type="GO" id="GO:0009279">
    <property type="term" value="C:cell outer membrane"/>
    <property type="evidence" value="ECO:0007669"/>
    <property type="project" value="UniProtKB-SubCell"/>
</dbReference>
<comment type="subcellular location">
    <subcellularLocation>
        <location evidence="4">Cell outer membrane</location>
        <topology evidence="4">Lipid-anchor</topology>
    </subcellularLocation>
</comment>
<dbReference type="InterPro" id="IPR010653">
    <property type="entry name" value="NlpB/DapX"/>
</dbReference>
<dbReference type="GO" id="GO:0051205">
    <property type="term" value="P:protein insertion into membrane"/>
    <property type="evidence" value="ECO:0007669"/>
    <property type="project" value="UniProtKB-UniRule"/>
</dbReference>
<evidence type="ECO:0000256" key="4">
    <source>
        <dbReference type="HAMAP-Rule" id="MF_00924"/>
    </source>
</evidence>
<evidence type="ECO:0000313" key="5">
    <source>
        <dbReference type="EMBL" id="QPR54567.1"/>
    </source>
</evidence>
<keyword evidence="4" id="KW-0564">Palmitate</keyword>
<dbReference type="Gene3D" id="3.30.530.50">
    <property type="match status" value="1"/>
</dbReference>
<dbReference type="GeneID" id="60787853"/>
<evidence type="ECO:0000256" key="1">
    <source>
        <dbReference type="ARBA" id="ARBA00022729"/>
    </source>
</evidence>
<comment type="subunit">
    <text evidence="4">Part of the Bam complex.</text>
</comment>
<dbReference type="RefSeq" id="WP_042059891.1">
    <property type="nucleotide sequence ID" value="NZ_CAWMDO010000040.1"/>
</dbReference>
<dbReference type="EMBL" id="CP065745">
    <property type="protein sequence ID" value="QPR54567.1"/>
    <property type="molecule type" value="Genomic_DNA"/>
</dbReference>